<keyword evidence="4" id="KW-0548">Nucleotidyltransferase</keyword>
<dbReference type="InterPro" id="IPR007627">
    <property type="entry name" value="RNA_pol_sigma70_r2"/>
</dbReference>
<dbReference type="GO" id="GO:0003700">
    <property type="term" value="F:DNA-binding transcription factor activity"/>
    <property type="evidence" value="ECO:0007669"/>
    <property type="project" value="InterPro"/>
</dbReference>
<evidence type="ECO:0000256" key="1">
    <source>
        <dbReference type="ARBA" id="ARBA00007788"/>
    </source>
</evidence>
<name>M4QCQ2_RECAM</name>
<feature type="coiled-coil region" evidence="2">
    <location>
        <begin position="434"/>
        <end position="486"/>
    </location>
</feature>
<dbReference type="Gene3D" id="1.20.120.1810">
    <property type="match status" value="1"/>
</dbReference>
<dbReference type="PANTHER" id="PTHR30603">
    <property type="entry name" value="RNA POLYMERASE SIGMA FACTOR RPO"/>
    <property type="match status" value="1"/>
</dbReference>
<keyword evidence="4" id="KW-0808">Transferase</keyword>
<evidence type="ECO:0000259" key="3">
    <source>
        <dbReference type="Pfam" id="PF04542"/>
    </source>
</evidence>
<dbReference type="GO" id="GO:0003899">
    <property type="term" value="F:DNA-directed RNA polymerase activity"/>
    <property type="evidence" value="ECO:0007669"/>
    <property type="project" value="UniProtKB-EC"/>
</dbReference>
<comment type="similarity">
    <text evidence="1">Belongs to the sigma-70 factor family.</text>
</comment>
<dbReference type="InterPro" id="IPR014284">
    <property type="entry name" value="RNA_pol_sigma-70_dom"/>
</dbReference>
<dbReference type="InterPro" id="IPR050239">
    <property type="entry name" value="Sigma-70_RNA_pol_init_factors"/>
</dbReference>
<dbReference type="EC" id="2.7.7.6" evidence="4"/>
<gene>
    <name evidence="4" type="primary">rpoD</name>
</gene>
<accession>M4QCQ2</accession>
<dbReference type="NCBIfam" id="TIGR02937">
    <property type="entry name" value="sigma70-ECF"/>
    <property type="match status" value="1"/>
</dbReference>
<keyword evidence="2" id="KW-0175">Coiled coil</keyword>
<keyword evidence="4" id="KW-0496">Mitochondrion</keyword>
<protein>
    <submittedName>
        <fullName evidence="4">Sigma-like factor</fullName>
        <ecNumber evidence="4">2.7.7.6</ecNumber>
    </submittedName>
</protein>
<dbReference type="SUPFAM" id="SSF88946">
    <property type="entry name" value="Sigma2 domain of RNA polymerase sigma factors"/>
    <property type="match status" value="1"/>
</dbReference>
<dbReference type="PANTHER" id="PTHR30603:SF47">
    <property type="entry name" value="RNA POLYMERASE SIGMA FACTOR SIGD, CHLOROPLASTIC"/>
    <property type="match status" value="1"/>
</dbReference>
<evidence type="ECO:0000256" key="2">
    <source>
        <dbReference type="SAM" id="Coils"/>
    </source>
</evidence>
<geneLocation type="mitochondrion" evidence="4"/>
<dbReference type="AlphaFoldDB" id="M4QCQ2"/>
<proteinExistence type="inferred from homology"/>
<reference evidence="4" key="1">
    <citation type="journal article" date="2013" name="Genome Biol. Evol.">
        <title>Strikingly bacteria-like and gene-rich mitochondrial genomes throughout jakobid protists.</title>
        <authorList>
            <person name="Burger G."/>
            <person name="Gray M.W."/>
            <person name="Forget L."/>
            <person name="Lang B.F."/>
        </authorList>
    </citation>
    <scope>NUCLEOTIDE SEQUENCE</scope>
    <source>
        <strain evidence="4">ATCC 50633</strain>
    </source>
</reference>
<evidence type="ECO:0000313" key="4">
    <source>
        <dbReference type="EMBL" id="AGH24304.1"/>
    </source>
</evidence>
<sequence>MYENITKKILHNILKHKIKEKIKKKSKKQSLYKKKVVKNKKKNVLYANELRRIKIYKKYKKVYKKLESLLYFEYYEYYYKKINDDLMLDKDDFNSIKKEKELFYNFDKAQMIIIKILFENRLSQPVFFPLSKDIKKLYKNPNILSKFNLDIKKLEKMFLISNYIRIKDIRIHNLLKNSKINFFKTLPHENIHYNTSNIQTPINLLKEYLQILKIIKTVANIIEKISFHKSLLSIYLYKFYQELKWNYIFINKISRNIDKIFLKTLKNTFNTFYLLSKFTKYQYYQKKYKKKKDSIYKKQYIHTILKEHQILNKKEINKNIKFVLINTIRSIYNTLLTSILRENIKITLKNRILFNYMPYVTIISKQYIKTGYKAELSDLIQEGISGVSDAADRFQLGRGVRFLTYAYWWMHNYMMKTTIKKKKIININNNETPKKELLLKIEKLQTEIKKNIKKKDNSLYKFDKIIREETKKLQEIKKKLNRKELILYYLSSGIPPYKIHTLEQLAVLFSVPHTTIQTTLKKIKKKIGFQN</sequence>
<feature type="domain" description="RNA polymerase sigma-70 region 2" evidence="3">
    <location>
        <begin position="356"/>
        <end position="415"/>
    </location>
</feature>
<dbReference type="EMBL" id="KC353356">
    <property type="protein sequence ID" value="AGH24304.1"/>
    <property type="molecule type" value="Genomic_DNA"/>
</dbReference>
<dbReference type="InterPro" id="IPR013325">
    <property type="entry name" value="RNA_pol_sigma_r2"/>
</dbReference>
<dbReference type="Pfam" id="PF04542">
    <property type="entry name" value="Sigma70_r2"/>
    <property type="match status" value="1"/>
</dbReference>
<organism evidence="4">
    <name type="scientific">Reclinomonas americana ATCC 50633</name>
    <dbReference type="NCBI Taxonomy" id="1295593"/>
    <lineage>
        <taxon>Eukaryota</taxon>
        <taxon>Discoba</taxon>
        <taxon>Jakobida</taxon>
        <taxon>Histionina</taxon>
        <taxon>Histionidae</taxon>
        <taxon>Reclinomonas</taxon>
    </lineage>
</organism>
<dbReference type="GO" id="GO:0006352">
    <property type="term" value="P:DNA-templated transcription initiation"/>
    <property type="evidence" value="ECO:0007669"/>
    <property type="project" value="InterPro"/>
</dbReference>